<keyword evidence="2" id="KW-1185">Reference proteome</keyword>
<dbReference type="EMBL" id="JYDP01000193">
    <property type="protein sequence ID" value="KRZ03428.1"/>
    <property type="molecule type" value="Genomic_DNA"/>
</dbReference>
<proteinExistence type="predicted"/>
<dbReference type="Proteomes" id="UP000055024">
    <property type="component" value="Unassembled WGS sequence"/>
</dbReference>
<name>A0A0V1H046_9BILA</name>
<accession>A0A0V1H046</accession>
<reference evidence="1 2" key="1">
    <citation type="submission" date="2015-01" db="EMBL/GenBank/DDBJ databases">
        <title>Evolution of Trichinella species and genotypes.</title>
        <authorList>
            <person name="Korhonen P.K."/>
            <person name="Edoardo P."/>
            <person name="Giuseppe L.R."/>
            <person name="Gasser R.B."/>
        </authorList>
    </citation>
    <scope>NUCLEOTIDE SEQUENCE [LARGE SCALE GENOMIC DNA]</scope>
    <source>
        <strain evidence="1">ISS1029</strain>
    </source>
</reference>
<evidence type="ECO:0000313" key="1">
    <source>
        <dbReference type="EMBL" id="KRZ03428.1"/>
    </source>
</evidence>
<organism evidence="1 2">
    <name type="scientific">Trichinella zimbabwensis</name>
    <dbReference type="NCBI Taxonomy" id="268475"/>
    <lineage>
        <taxon>Eukaryota</taxon>
        <taxon>Metazoa</taxon>
        <taxon>Ecdysozoa</taxon>
        <taxon>Nematoda</taxon>
        <taxon>Enoplea</taxon>
        <taxon>Dorylaimia</taxon>
        <taxon>Trichinellida</taxon>
        <taxon>Trichinellidae</taxon>
        <taxon>Trichinella</taxon>
    </lineage>
</organism>
<sequence>MGDSKTFDPSIVAGGPEDGFLLSVTRLQSEQATMHKSSWRIAANGQGQWAESKFSEQAGTEVEEVEID</sequence>
<gene>
    <name evidence="1" type="ORF">T11_9056</name>
</gene>
<dbReference type="AlphaFoldDB" id="A0A0V1H046"/>
<evidence type="ECO:0000313" key="2">
    <source>
        <dbReference type="Proteomes" id="UP000055024"/>
    </source>
</evidence>
<comment type="caution">
    <text evidence="1">The sequence shown here is derived from an EMBL/GenBank/DDBJ whole genome shotgun (WGS) entry which is preliminary data.</text>
</comment>
<protein>
    <submittedName>
        <fullName evidence="1">Uncharacterized protein</fullName>
    </submittedName>
</protein>